<evidence type="ECO:0000256" key="8">
    <source>
        <dbReference type="ARBA" id="ARBA00040683"/>
    </source>
</evidence>
<dbReference type="RefSeq" id="XP_013766895.1">
    <property type="nucleotide sequence ID" value="XM_013911441.1"/>
</dbReference>
<evidence type="ECO:0000256" key="4">
    <source>
        <dbReference type="ARBA" id="ARBA00023054"/>
    </source>
</evidence>
<evidence type="ECO:0000256" key="12">
    <source>
        <dbReference type="SAM" id="MobiDB-lite"/>
    </source>
</evidence>
<dbReference type="GO" id="GO:0036064">
    <property type="term" value="C:ciliary basal body"/>
    <property type="evidence" value="ECO:0007669"/>
    <property type="project" value="TreeGrafter"/>
</dbReference>
<dbReference type="GO" id="GO:0034451">
    <property type="term" value="C:centriolar satellite"/>
    <property type="evidence" value="ECO:0007669"/>
    <property type="project" value="UniProtKB-SubCell"/>
</dbReference>
<evidence type="ECO:0000256" key="1">
    <source>
        <dbReference type="ARBA" id="ARBA00004120"/>
    </source>
</evidence>
<evidence type="ECO:0000256" key="11">
    <source>
        <dbReference type="SAM" id="Coils"/>
    </source>
</evidence>
<comment type="subcellular location">
    <subcellularLocation>
        <location evidence="1">Cytoplasm</location>
        <location evidence="1">Cytoskeleton</location>
        <location evidence="1">Cilium basal body</location>
    </subcellularLocation>
    <subcellularLocation>
        <location evidence="2">Cytoplasm</location>
        <location evidence="2">Cytoskeleton</location>
        <location evidence="2">Microtubule organizing center</location>
        <location evidence="2">Centrosome</location>
        <location evidence="2">Centriolar satellite</location>
    </subcellularLocation>
</comment>
<evidence type="ECO:0000256" key="7">
    <source>
        <dbReference type="ARBA" id="ARBA00038217"/>
    </source>
</evidence>
<gene>
    <name evidence="14 15" type="primary">ccdc61</name>
</gene>
<evidence type="ECO:0000256" key="5">
    <source>
        <dbReference type="ARBA" id="ARBA00023212"/>
    </source>
</evidence>
<keyword evidence="5" id="KW-0206">Cytoskeleton</keyword>
<dbReference type="PANTHER" id="PTHR22691:SF1">
    <property type="entry name" value="CENTROSOMAL PROTEIN CCDC61"/>
    <property type="match status" value="1"/>
</dbReference>
<evidence type="ECO:0000256" key="9">
    <source>
        <dbReference type="ARBA" id="ARBA00041518"/>
    </source>
</evidence>
<keyword evidence="13" id="KW-1185">Reference proteome</keyword>
<protein>
    <recommendedName>
        <fullName evidence="8">Centrosomal protein CCDC61</fullName>
    </recommendedName>
    <alternativeName>
        <fullName evidence="9">Coiled-coil domain-containing protein 61</fullName>
    </alternativeName>
    <alternativeName>
        <fullName evidence="10">VFL3 homolog</fullName>
    </alternativeName>
</protein>
<dbReference type="PANTHER" id="PTHR22691">
    <property type="entry name" value="YEAST SPT2-RELATED"/>
    <property type="match status" value="1"/>
</dbReference>
<evidence type="ECO:0000256" key="6">
    <source>
        <dbReference type="ARBA" id="ARBA00023273"/>
    </source>
</evidence>
<feature type="compositionally biased region" description="Basic and acidic residues" evidence="12">
    <location>
        <begin position="377"/>
        <end position="388"/>
    </location>
</feature>
<proteinExistence type="inferred from homology"/>
<dbReference type="AlphaFoldDB" id="A0A9Y6JBB8"/>
<evidence type="ECO:0000313" key="15">
    <source>
        <dbReference type="RefSeq" id="XP_013766896.1"/>
    </source>
</evidence>
<reference evidence="14 15" key="1">
    <citation type="submission" date="2025-04" db="UniProtKB">
        <authorList>
            <consortium name="RefSeq"/>
        </authorList>
    </citation>
    <scope>IDENTIFICATION</scope>
</reference>
<evidence type="ECO:0000256" key="3">
    <source>
        <dbReference type="ARBA" id="ARBA00022490"/>
    </source>
</evidence>
<feature type="compositionally biased region" description="Basic and acidic residues" evidence="12">
    <location>
        <begin position="326"/>
        <end position="346"/>
    </location>
</feature>
<dbReference type="CTD" id="729440"/>
<dbReference type="Proteomes" id="UP000695023">
    <property type="component" value="Unplaced"/>
</dbReference>
<evidence type="ECO:0000256" key="10">
    <source>
        <dbReference type="ARBA" id="ARBA00042326"/>
    </source>
</evidence>
<feature type="coiled-coil region" evidence="11">
    <location>
        <begin position="173"/>
        <end position="200"/>
    </location>
</feature>
<dbReference type="InterPro" id="IPR049733">
    <property type="entry name" value="CCDC61_N"/>
</dbReference>
<sequence length="519" mass="59169">MEEGSELMEDIVFRGVEFSVKMEVDKGLLIAEISDSMTADQWKGEFDPAYIEDLTRKTGNFKQFPIFCSMLESAVRKTSDSVTLDLLTYADLELLRNRKAGVVSRPRSHQQPSALTAKRYLILIYTVEFDRFAHRIHYPLPLPYVGKPDPAVLQKEIRALRAELSALTSHGVSKSADLEIQRLRAELALVKEEKESMAKVLERLQLSGSDPTSGREDWRMRDVVRTLEEQLVKERAKSQRSMSKRCQEQRLLVEQLEELRASECALRVRVKSLTNELALLRRGLDNLSVRVTPVSGRISSRVDGEIYRSLSRERRSGYGTIRARSGSRERTEDRGQRSVERGRRADSSGPRARIPRPSPSPTGSRVPRFDPTAYIQDRQRRQKEAEIKKQRKVRRDMLASPVLPERGRSRSREAYPQLTRSGSRGRSLSMERRGSRNSSESSLVDMDEMTKTLYRGRKQTYNGPNVSRGGLLSRKPLCSTPTLRVKDKESSVDTGAELSEIDARLQALQEYMRDLDTGH</sequence>
<organism evidence="13 15">
    <name type="scientific">Pundamilia nyererei</name>
    <dbReference type="NCBI Taxonomy" id="303518"/>
    <lineage>
        <taxon>Eukaryota</taxon>
        <taxon>Metazoa</taxon>
        <taxon>Chordata</taxon>
        <taxon>Craniata</taxon>
        <taxon>Vertebrata</taxon>
        <taxon>Euteleostomi</taxon>
        <taxon>Actinopterygii</taxon>
        <taxon>Neopterygii</taxon>
        <taxon>Teleostei</taxon>
        <taxon>Neoteleostei</taxon>
        <taxon>Acanthomorphata</taxon>
        <taxon>Ovalentaria</taxon>
        <taxon>Cichlomorphae</taxon>
        <taxon>Cichliformes</taxon>
        <taxon>Cichlidae</taxon>
        <taxon>African cichlids</taxon>
        <taxon>Pseudocrenilabrinae</taxon>
        <taxon>Haplochromini</taxon>
        <taxon>Pundamilia</taxon>
    </lineage>
</organism>
<feature type="region of interest" description="Disordered" evidence="12">
    <location>
        <begin position="317"/>
        <end position="443"/>
    </location>
</feature>
<evidence type="ECO:0000256" key="2">
    <source>
        <dbReference type="ARBA" id="ARBA00004607"/>
    </source>
</evidence>
<accession>A0A9Y6JBB8</accession>
<comment type="similarity">
    <text evidence="7">Belongs to the CCDC61 family.</text>
</comment>
<keyword evidence="3" id="KW-0963">Cytoplasm</keyword>
<keyword evidence="4 11" id="KW-0175">Coiled coil</keyword>
<dbReference type="CDD" id="cd22284">
    <property type="entry name" value="HD_CCDC61_N"/>
    <property type="match status" value="1"/>
</dbReference>
<evidence type="ECO:0000313" key="14">
    <source>
        <dbReference type="RefSeq" id="XP_013766895.1"/>
    </source>
</evidence>
<dbReference type="GeneID" id="102197197"/>
<evidence type="ECO:0000313" key="13">
    <source>
        <dbReference type="Proteomes" id="UP000695023"/>
    </source>
</evidence>
<keyword evidence="6" id="KW-0966">Cell projection</keyword>
<dbReference type="RefSeq" id="XP_013766896.1">
    <property type="nucleotide sequence ID" value="XM_013911442.1"/>
</dbReference>
<name>A0A9Y6JBB8_9CICH</name>